<accession>A0AAN4ZGD1</accession>
<dbReference type="PROSITE" id="PS00616">
    <property type="entry name" value="HIS_ACID_PHOSPHAT_1"/>
    <property type="match status" value="1"/>
</dbReference>
<evidence type="ECO:0000256" key="5">
    <source>
        <dbReference type="ARBA" id="ARBA00022801"/>
    </source>
</evidence>
<keyword evidence="9" id="KW-1185">Reference proteome</keyword>
<evidence type="ECO:0000256" key="4">
    <source>
        <dbReference type="ARBA" id="ARBA00022729"/>
    </source>
</evidence>
<comment type="similarity">
    <text evidence="2">Belongs to the histidine acid phosphatase family.</text>
</comment>
<evidence type="ECO:0000313" key="9">
    <source>
        <dbReference type="Proteomes" id="UP001328107"/>
    </source>
</evidence>
<dbReference type="EMBL" id="BTRK01000002">
    <property type="protein sequence ID" value="GMR38969.1"/>
    <property type="molecule type" value="Genomic_DNA"/>
</dbReference>
<dbReference type="SUPFAM" id="SSF53254">
    <property type="entry name" value="Phosphoglycerate mutase-like"/>
    <property type="match status" value="1"/>
</dbReference>
<dbReference type="InterPro" id="IPR029033">
    <property type="entry name" value="His_PPase_superfam"/>
</dbReference>
<organism evidence="8 9">
    <name type="scientific">Pristionchus mayeri</name>
    <dbReference type="NCBI Taxonomy" id="1317129"/>
    <lineage>
        <taxon>Eukaryota</taxon>
        <taxon>Metazoa</taxon>
        <taxon>Ecdysozoa</taxon>
        <taxon>Nematoda</taxon>
        <taxon>Chromadorea</taxon>
        <taxon>Rhabditida</taxon>
        <taxon>Rhabditina</taxon>
        <taxon>Diplogasteromorpha</taxon>
        <taxon>Diplogasteroidea</taxon>
        <taxon>Neodiplogasteridae</taxon>
        <taxon>Pristionchus</taxon>
    </lineage>
</organism>
<proteinExistence type="inferred from homology"/>
<sequence length="155" mass="17434">RSERRARYAALPNDEADPNFELIFANSLWRHGDRSPTAPVPGRSEFTEDDRTFGGGGYGQLSPEGMKQHFNLGRKIRKRYVDTHKMLSSANNAKEIYVRSTDHNRTRISAYANMAGMYSGFGVSGQNFPDDVPNWPTNYVPIPVHTVALDGFQLL</sequence>
<dbReference type="Proteomes" id="UP001328107">
    <property type="component" value="Unassembled WGS sequence"/>
</dbReference>
<reference evidence="9" key="1">
    <citation type="submission" date="2022-10" db="EMBL/GenBank/DDBJ databases">
        <title>Genome assembly of Pristionchus species.</title>
        <authorList>
            <person name="Yoshida K."/>
            <person name="Sommer R.J."/>
        </authorList>
    </citation>
    <scope>NUCLEOTIDE SEQUENCE [LARGE SCALE GENOMIC DNA]</scope>
    <source>
        <strain evidence="9">RS5460</strain>
    </source>
</reference>
<evidence type="ECO:0000256" key="1">
    <source>
        <dbReference type="ARBA" id="ARBA00000032"/>
    </source>
</evidence>
<evidence type="ECO:0000313" key="8">
    <source>
        <dbReference type="EMBL" id="GMR38969.1"/>
    </source>
</evidence>
<protein>
    <recommendedName>
        <fullName evidence="3">acid phosphatase</fullName>
        <ecNumber evidence="3">3.1.3.2</ecNumber>
    </recommendedName>
</protein>
<dbReference type="Gene3D" id="3.40.50.1240">
    <property type="entry name" value="Phosphoglycerate mutase-like"/>
    <property type="match status" value="1"/>
</dbReference>
<keyword evidence="7" id="KW-0325">Glycoprotein</keyword>
<dbReference type="CDD" id="cd07061">
    <property type="entry name" value="HP_HAP_like"/>
    <property type="match status" value="1"/>
</dbReference>
<name>A0AAN4ZGD1_9BILA</name>
<dbReference type="PANTHER" id="PTHR11567">
    <property type="entry name" value="ACID PHOSPHATASE-RELATED"/>
    <property type="match status" value="1"/>
</dbReference>
<dbReference type="InterPro" id="IPR000560">
    <property type="entry name" value="His_Pase_clade-2"/>
</dbReference>
<dbReference type="EC" id="3.1.3.2" evidence="3"/>
<evidence type="ECO:0000256" key="3">
    <source>
        <dbReference type="ARBA" id="ARBA00012646"/>
    </source>
</evidence>
<dbReference type="PANTHER" id="PTHR11567:SF211">
    <property type="entry name" value="PROSTATIC ACID PHOSPHATASE"/>
    <property type="match status" value="1"/>
</dbReference>
<dbReference type="AlphaFoldDB" id="A0AAN4ZGD1"/>
<dbReference type="InterPro" id="IPR033379">
    <property type="entry name" value="Acid_Pase_AS"/>
</dbReference>
<keyword evidence="4" id="KW-0732">Signal</keyword>
<evidence type="ECO:0000256" key="6">
    <source>
        <dbReference type="ARBA" id="ARBA00023157"/>
    </source>
</evidence>
<feature type="non-terminal residue" evidence="8">
    <location>
        <position position="1"/>
    </location>
</feature>
<keyword evidence="6" id="KW-1015">Disulfide bond</keyword>
<comment type="catalytic activity">
    <reaction evidence="1">
        <text>a phosphate monoester + H2O = an alcohol + phosphate</text>
        <dbReference type="Rhea" id="RHEA:15017"/>
        <dbReference type="ChEBI" id="CHEBI:15377"/>
        <dbReference type="ChEBI" id="CHEBI:30879"/>
        <dbReference type="ChEBI" id="CHEBI:43474"/>
        <dbReference type="ChEBI" id="CHEBI:67140"/>
        <dbReference type="EC" id="3.1.3.2"/>
    </reaction>
</comment>
<dbReference type="GO" id="GO:0003993">
    <property type="term" value="F:acid phosphatase activity"/>
    <property type="evidence" value="ECO:0007669"/>
    <property type="project" value="UniProtKB-EC"/>
</dbReference>
<dbReference type="InterPro" id="IPR050645">
    <property type="entry name" value="Histidine_acid_phosphatase"/>
</dbReference>
<comment type="caution">
    <text evidence="8">The sequence shown here is derived from an EMBL/GenBank/DDBJ whole genome shotgun (WGS) entry which is preliminary data.</text>
</comment>
<evidence type="ECO:0000256" key="2">
    <source>
        <dbReference type="ARBA" id="ARBA00005375"/>
    </source>
</evidence>
<evidence type="ECO:0000256" key="7">
    <source>
        <dbReference type="ARBA" id="ARBA00023180"/>
    </source>
</evidence>
<dbReference type="Pfam" id="PF00328">
    <property type="entry name" value="His_Phos_2"/>
    <property type="match status" value="1"/>
</dbReference>
<keyword evidence="5" id="KW-0378">Hydrolase</keyword>
<gene>
    <name evidence="8" type="ORF">PMAYCL1PPCAC_09164</name>
</gene>